<organism evidence="1 2">
    <name type="scientific">Heracleum sosnowskyi</name>
    <dbReference type="NCBI Taxonomy" id="360622"/>
    <lineage>
        <taxon>Eukaryota</taxon>
        <taxon>Viridiplantae</taxon>
        <taxon>Streptophyta</taxon>
        <taxon>Embryophyta</taxon>
        <taxon>Tracheophyta</taxon>
        <taxon>Spermatophyta</taxon>
        <taxon>Magnoliopsida</taxon>
        <taxon>eudicotyledons</taxon>
        <taxon>Gunneridae</taxon>
        <taxon>Pentapetalae</taxon>
        <taxon>asterids</taxon>
        <taxon>campanulids</taxon>
        <taxon>Apiales</taxon>
        <taxon>Apiaceae</taxon>
        <taxon>Apioideae</taxon>
        <taxon>apioid superclade</taxon>
        <taxon>Tordylieae</taxon>
        <taxon>Tordyliinae</taxon>
        <taxon>Heracleum</taxon>
    </lineage>
</organism>
<gene>
    <name evidence="1" type="ORF">POM88_038539</name>
</gene>
<dbReference type="Proteomes" id="UP001237642">
    <property type="component" value="Unassembled WGS sequence"/>
</dbReference>
<dbReference type="AlphaFoldDB" id="A0AAD8HAK6"/>
<accession>A0AAD8HAK6</accession>
<protein>
    <submittedName>
        <fullName evidence="1">Uncharacterized protein</fullName>
    </submittedName>
</protein>
<name>A0AAD8HAK6_9APIA</name>
<sequence>MAREIEKLHAELANTMKMARAAAAAAPAASPGPAYTAGYGNSDLGYTANSYAGPYAAQQKVYLESSVSPSKKHVLASLLGELKSLRVVKSFVGSILRSRQENMFN</sequence>
<keyword evidence="2" id="KW-1185">Reference proteome</keyword>
<evidence type="ECO:0000313" key="2">
    <source>
        <dbReference type="Proteomes" id="UP001237642"/>
    </source>
</evidence>
<dbReference type="EMBL" id="JAUIZM010000009">
    <property type="protein sequence ID" value="KAK1362978.1"/>
    <property type="molecule type" value="Genomic_DNA"/>
</dbReference>
<reference evidence="1" key="1">
    <citation type="submission" date="2023-02" db="EMBL/GenBank/DDBJ databases">
        <title>Genome of toxic invasive species Heracleum sosnowskyi carries increased number of genes despite the absence of recent whole-genome duplications.</title>
        <authorList>
            <person name="Schelkunov M."/>
            <person name="Shtratnikova V."/>
            <person name="Makarenko M."/>
            <person name="Klepikova A."/>
            <person name="Omelchenko D."/>
            <person name="Novikova G."/>
            <person name="Obukhova E."/>
            <person name="Bogdanov V."/>
            <person name="Penin A."/>
            <person name="Logacheva M."/>
        </authorList>
    </citation>
    <scope>NUCLEOTIDE SEQUENCE</scope>
    <source>
        <strain evidence="1">Hsosn_3</strain>
        <tissue evidence="1">Leaf</tissue>
    </source>
</reference>
<comment type="caution">
    <text evidence="1">The sequence shown here is derived from an EMBL/GenBank/DDBJ whole genome shotgun (WGS) entry which is preliminary data.</text>
</comment>
<evidence type="ECO:0000313" key="1">
    <source>
        <dbReference type="EMBL" id="KAK1362978.1"/>
    </source>
</evidence>
<reference evidence="1" key="2">
    <citation type="submission" date="2023-05" db="EMBL/GenBank/DDBJ databases">
        <authorList>
            <person name="Schelkunov M.I."/>
        </authorList>
    </citation>
    <scope>NUCLEOTIDE SEQUENCE</scope>
    <source>
        <strain evidence="1">Hsosn_3</strain>
        <tissue evidence="1">Leaf</tissue>
    </source>
</reference>
<proteinExistence type="predicted"/>